<protein>
    <recommendedName>
        <fullName evidence="7">Major facilitator superfamily (MFS) profile domain-containing protein</fullName>
    </recommendedName>
</protein>
<evidence type="ECO:0000256" key="4">
    <source>
        <dbReference type="ARBA" id="ARBA00022989"/>
    </source>
</evidence>
<dbReference type="Proteomes" id="UP001172673">
    <property type="component" value="Unassembled WGS sequence"/>
</dbReference>
<evidence type="ECO:0000313" key="9">
    <source>
        <dbReference type="Proteomes" id="UP001172673"/>
    </source>
</evidence>
<feature type="transmembrane region" description="Helical" evidence="6">
    <location>
        <begin position="204"/>
        <end position="226"/>
    </location>
</feature>
<dbReference type="InterPro" id="IPR036259">
    <property type="entry name" value="MFS_trans_sf"/>
</dbReference>
<comment type="caution">
    <text evidence="8">The sequence shown here is derived from an EMBL/GenBank/DDBJ whole genome shotgun (WGS) entry which is preliminary data.</text>
</comment>
<evidence type="ECO:0000256" key="1">
    <source>
        <dbReference type="ARBA" id="ARBA00004141"/>
    </source>
</evidence>
<keyword evidence="3 6" id="KW-0812">Transmembrane</keyword>
<feature type="transmembrane region" description="Helical" evidence="6">
    <location>
        <begin position="171"/>
        <end position="192"/>
    </location>
</feature>
<feature type="transmembrane region" description="Helical" evidence="6">
    <location>
        <begin position="82"/>
        <end position="100"/>
    </location>
</feature>
<reference evidence="8" key="1">
    <citation type="submission" date="2022-10" db="EMBL/GenBank/DDBJ databases">
        <title>Culturing micro-colonial fungi from biological soil crusts in the Mojave desert and describing Neophaeococcomyces mojavensis, and introducing the new genera and species Taxawa tesnikishii.</title>
        <authorList>
            <person name="Kurbessoian T."/>
            <person name="Stajich J.E."/>
        </authorList>
    </citation>
    <scope>NUCLEOTIDE SEQUENCE</scope>
    <source>
        <strain evidence="8">TK_41</strain>
    </source>
</reference>
<evidence type="ECO:0000256" key="6">
    <source>
        <dbReference type="SAM" id="Phobius"/>
    </source>
</evidence>
<feature type="transmembrane region" description="Helical" evidence="6">
    <location>
        <begin position="373"/>
        <end position="393"/>
    </location>
</feature>
<feature type="transmembrane region" description="Helical" evidence="6">
    <location>
        <begin position="311"/>
        <end position="330"/>
    </location>
</feature>
<dbReference type="AlphaFoldDB" id="A0AA38WYY3"/>
<accession>A0AA38WYY3</accession>
<dbReference type="Gene3D" id="1.20.1250.20">
    <property type="entry name" value="MFS general substrate transporter like domains"/>
    <property type="match status" value="1"/>
</dbReference>
<evidence type="ECO:0000256" key="3">
    <source>
        <dbReference type="ARBA" id="ARBA00022692"/>
    </source>
</evidence>
<dbReference type="SUPFAM" id="SSF103473">
    <property type="entry name" value="MFS general substrate transporter"/>
    <property type="match status" value="1"/>
</dbReference>
<dbReference type="Pfam" id="PF07690">
    <property type="entry name" value="MFS_1"/>
    <property type="match status" value="1"/>
</dbReference>
<feature type="transmembrane region" description="Helical" evidence="6">
    <location>
        <begin position="276"/>
        <end position="299"/>
    </location>
</feature>
<name>A0AA38WYY3_9EURO</name>
<keyword evidence="2" id="KW-0813">Transport</keyword>
<feature type="transmembrane region" description="Helical" evidence="6">
    <location>
        <begin position="336"/>
        <end position="361"/>
    </location>
</feature>
<evidence type="ECO:0000256" key="5">
    <source>
        <dbReference type="ARBA" id="ARBA00023136"/>
    </source>
</evidence>
<gene>
    <name evidence="8" type="ORF">H2200_011918</name>
</gene>
<evidence type="ECO:0000313" key="8">
    <source>
        <dbReference type="EMBL" id="KAJ9603732.1"/>
    </source>
</evidence>
<evidence type="ECO:0000259" key="7">
    <source>
        <dbReference type="PROSITE" id="PS50850"/>
    </source>
</evidence>
<dbReference type="PROSITE" id="PS50850">
    <property type="entry name" value="MFS"/>
    <property type="match status" value="1"/>
</dbReference>
<dbReference type="PANTHER" id="PTHR43791">
    <property type="entry name" value="PERMEASE-RELATED"/>
    <property type="match status" value="1"/>
</dbReference>
<dbReference type="InterPro" id="IPR020846">
    <property type="entry name" value="MFS_dom"/>
</dbReference>
<dbReference type="GO" id="GO:0016020">
    <property type="term" value="C:membrane"/>
    <property type="evidence" value="ECO:0007669"/>
    <property type="project" value="UniProtKB-SubCell"/>
</dbReference>
<dbReference type="GO" id="GO:0022857">
    <property type="term" value="F:transmembrane transporter activity"/>
    <property type="evidence" value="ECO:0007669"/>
    <property type="project" value="InterPro"/>
</dbReference>
<organism evidence="8 9">
    <name type="scientific">Cladophialophora chaetospira</name>
    <dbReference type="NCBI Taxonomy" id="386627"/>
    <lineage>
        <taxon>Eukaryota</taxon>
        <taxon>Fungi</taxon>
        <taxon>Dikarya</taxon>
        <taxon>Ascomycota</taxon>
        <taxon>Pezizomycotina</taxon>
        <taxon>Eurotiomycetes</taxon>
        <taxon>Chaetothyriomycetidae</taxon>
        <taxon>Chaetothyriales</taxon>
        <taxon>Herpotrichiellaceae</taxon>
        <taxon>Cladophialophora</taxon>
    </lineage>
</organism>
<keyword evidence="9" id="KW-1185">Reference proteome</keyword>
<sequence>MSKLNAEVCLEYTSQKDGAVGYRPCEMTVDDEIEKRLRRKFDLRILPFGVLIWLMANIDRTNTGNAIILGMREDANLRGNRFNMTLTGFYLTYILLEIPAGVGCRYFGPRKWLTFLTAGFGATTFCVSSVSSYPVMIFLRVLLGCFESGIQPSIMYLYAEYYRRHELVGRWGVKASMASVAGSFGGLLASGLSNIPQAGILHSWRWIFFVEGLVSMSLAVFVWVFVPHSVSDATFLNQSDRAYAARRIDSETLMTGKEPLDTMAFRSALLNFNTQLMSLATLCSLMTLTALSLFMPTLLRSMGFSNRLKKRGILFIYLVPLSIIGFSILVGVQGTAIRYFAVFLATCGAFTAAPVLLAWAVDNAAGPSVRAIVSGYVVGAGNIGALIATWTYLPASAPLYLQGHYINLGGNILIGLLVPLATWLLWKENRFRRGGGRAEKLEMRPEVVQRLGHLHPEYRYTL</sequence>
<keyword evidence="4 6" id="KW-1133">Transmembrane helix</keyword>
<evidence type="ECO:0000256" key="2">
    <source>
        <dbReference type="ARBA" id="ARBA00022448"/>
    </source>
</evidence>
<feature type="domain" description="Major facilitator superfamily (MFS) profile" evidence="7">
    <location>
        <begin position="45"/>
        <end position="462"/>
    </location>
</feature>
<dbReference type="PANTHER" id="PTHR43791:SF53">
    <property type="entry name" value="MAJOR FACILITATOR SUPERFAMILY (MFS) PROFILE DOMAIN-CONTAINING PROTEIN"/>
    <property type="match status" value="1"/>
</dbReference>
<keyword evidence="5 6" id="KW-0472">Membrane</keyword>
<comment type="subcellular location">
    <subcellularLocation>
        <location evidence="1">Membrane</location>
        <topology evidence="1">Multi-pass membrane protein</topology>
    </subcellularLocation>
</comment>
<proteinExistence type="predicted"/>
<dbReference type="EMBL" id="JAPDRK010000021">
    <property type="protein sequence ID" value="KAJ9603732.1"/>
    <property type="molecule type" value="Genomic_DNA"/>
</dbReference>
<feature type="transmembrane region" description="Helical" evidence="6">
    <location>
        <begin position="405"/>
        <end position="426"/>
    </location>
</feature>
<dbReference type="InterPro" id="IPR011701">
    <property type="entry name" value="MFS"/>
</dbReference>